<evidence type="ECO:0000313" key="3">
    <source>
        <dbReference type="EMBL" id="PJI86710.1"/>
    </source>
</evidence>
<sequence>MFSLAFLPLVLPMGPAALATTTGTELRADGAGLRDARHRWVAVASSDAWEPRPERPRPGSPRRLGAF</sequence>
<evidence type="ECO:0000256" key="1">
    <source>
        <dbReference type="SAM" id="MobiDB-lite"/>
    </source>
</evidence>
<dbReference type="Proteomes" id="UP000231586">
    <property type="component" value="Unassembled WGS sequence"/>
</dbReference>
<evidence type="ECO:0000256" key="2">
    <source>
        <dbReference type="SAM" id="SignalP"/>
    </source>
</evidence>
<evidence type="ECO:0000313" key="4">
    <source>
        <dbReference type="Proteomes" id="UP000231586"/>
    </source>
</evidence>
<feature type="chain" id="PRO_5039561699" evidence="2">
    <location>
        <begin position="20"/>
        <end position="67"/>
    </location>
</feature>
<accession>A0A2M8W700</accession>
<keyword evidence="2" id="KW-0732">Signal</keyword>
<gene>
    <name evidence="3" type="ORF">CLV34_2630</name>
</gene>
<name>A0A2M8W700_9MICO</name>
<feature type="signal peptide" evidence="2">
    <location>
        <begin position="1"/>
        <end position="19"/>
    </location>
</feature>
<dbReference type="EMBL" id="PGTZ01000010">
    <property type="protein sequence ID" value="PJI86710.1"/>
    <property type="molecule type" value="Genomic_DNA"/>
</dbReference>
<protein>
    <submittedName>
        <fullName evidence="3">Uncharacterized protein</fullName>
    </submittedName>
</protein>
<comment type="caution">
    <text evidence="3">The sequence shown here is derived from an EMBL/GenBank/DDBJ whole genome shotgun (WGS) entry which is preliminary data.</text>
</comment>
<proteinExistence type="predicted"/>
<dbReference type="AlphaFoldDB" id="A0A2M8W700"/>
<organism evidence="3 4">
    <name type="scientific">Luteimicrobium subarcticum</name>
    <dbReference type="NCBI Taxonomy" id="620910"/>
    <lineage>
        <taxon>Bacteria</taxon>
        <taxon>Bacillati</taxon>
        <taxon>Actinomycetota</taxon>
        <taxon>Actinomycetes</taxon>
        <taxon>Micrococcales</taxon>
        <taxon>Luteimicrobium</taxon>
    </lineage>
</organism>
<reference evidence="3 4" key="1">
    <citation type="submission" date="2017-11" db="EMBL/GenBank/DDBJ databases">
        <title>Genomic Encyclopedia of Archaeal and Bacterial Type Strains, Phase II (KMG-II): From Individual Species to Whole Genera.</title>
        <authorList>
            <person name="Goeker M."/>
        </authorList>
    </citation>
    <scope>NUCLEOTIDE SEQUENCE [LARGE SCALE GENOMIC DNA]</scope>
    <source>
        <strain evidence="3 4">DSM 22413</strain>
    </source>
</reference>
<keyword evidence="4" id="KW-1185">Reference proteome</keyword>
<dbReference type="RefSeq" id="WP_100350737.1">
    <property type="nucleotide sequence ID" value="NZ_PGTZ01000010.1"/>
</dbReference>
<feature type="region of interest" description="Disordered" evidence="1">
    <location>
        <begin position="45"/>
        <end position="67"/>
    </location>
</feature>